<sequence>MAVRPANPDYVRFVTETVLSMPAAARLGFRVGRVTPGEVELLQPWRHELTQHDGHLQAGVLASLADLAAGCAAGTLLPAGWVNMTVDVTLKILAPASGAAFLAHGRVVHAGLTTTIAAADVWCVPTTDGATVLSGAEGDEGFDIDADSGTGRSGSDDPLGPRRPAETMCATALITFRNIRRHPPRPPSRRPS</sequence>
<dbReference type="SUPFAM" id="SSF54637">
    <property type="entry name" value="Thioesterase/thiol ester dehydrase-isomerase"/>
    <property type="match status" value="1"/>
</dbReference>
<name>Q0RK61_FRAAA</name>
<evidence type="ECO:0000256" key="1">
    <source>
        <dbReference type="ARBA" id="ARBA00022801"/>
    </source>
</evidence>
<dbReference type="InterPro" id="IPR006683">
    <property type="entry name" value="Thioestr_dom"/>
</dbReference>
<dbReference type="CDD" id="cd03443">
    <property type="entry name" value="PaaI_thioesterase"/>
    <property type="match status" value="1"/>
</dbReference>
<keyword evidence="1" id="KW-0378">Hydrolase</keyword>
<dbReference type="InterPro" id="IPR029069">
    <property type="entry name" value="HotDog_dom_sf"/>
</dbReference>
<dbReference type="KEGG" id="fal:FRAAL3454"/>
<evidence type="ECO:0000313" key="5">
    <source>
        <dbReference type="Proteomes" id="UP000000657"/>
    </source>
</evidence>
<dbReference type="STRING" id="326424.FRAAL3454"/>
<dbReference type="Pfam" id="PF03061">
    <property type="entry name" value="4HBT"/>
    <property type="match status" value="1"/>
</dbReference>
<keyword evidence="5" id="KW-1185">Reference proteome</keyword>
<organism evidence="4 5">
    <name type="scientific">Frankia alni (strain DSM 45986 / CECT 9034 / ACN14a)</name>
    <dbReference type="NCBI Taxonomy" id="326424"/>
    <lineage>
        <taxon>Bacteria</taxon>
        <taxon>Bacillati</taxon>
        <taxon>Actinomycetota</taxon>
        <taxon>Actinomycetes</taxon>
        <taxon>Frankiales</taxon>
        <taxon>Frankiaceae</taxon>
        <taxon>Frankia</taxon>
    </lineage>
</organism>
<dbReference type="Gene3D" id="3.10.129.10">
    <property type="entry name" value="Hotdog Thioesterase"/>
    <property type="match status" value="1"/>
</dbReference>
<dbReference type="eggNOG" id="COG2050">
    <property type="taxonomic scope" value="Bacteria"/>
</dbReference>
<dbReference type="EMBL" id="CT573213">
    <property type="protein sequence ID" value="CAJ62098.1"/>
    <property type="molecule type" value="Genomic_DNA"/>
</dbReference>
<feature type="compositionally biased region" description="Acidic residues" evidence="2">
    <location>
        <begin position="137"/>
        <end position="146"/>
    </location>
</feature>
<reference evidence="4 5" key="1">
    <citation type="journal article" date="2007" name="Genome Res.">
        <title>Genome characteristics of facultatively symbiotic Frankia sp. strains reflect host range and host plant biogeography.</title>
        <authorList>
            <person name="Normand P."/>
            <person name="Lapierre P."/>
            <person name="Tisa L.S."/>
            <person name="Gogarten J.P."/>
            <person name="Alloisio N."/>
            <person name="Bagnarol E."/>
            <person name="Bassi C.A."/>
            <person name="Berry A.M."/>
            <person name="Bickhart D.M."/>
            <person name="Choisne N."/>
            <person name="Couloux A."/>
            <person name="Cournoyer B."/>
            <person name="Cruveiller S."/>
            <person name="Daubin V."/>
            <person name="Demange N."/>
            <person name="Francino M.P."/>
            <person name="Goltsman E."/>
            <person name="Huang Y."/>
            <person name="Kopp O.R."/>
            <person name="Labarre L."/>
            <person name="Lapidus A."/>
            <person name="Lavire C."/>
            <person name="Marechal J."/>
            <person name="Martinez M."/>
            <person name="Mastronunzio J.E."/>
            <person name="Mullin B.C."/>
            <person name="Niemann J."/>
            <person name="Pujic P."/>
            <person name="Rawnsley T."/>
            <person name="Rouy Z."/>
            <person name="Schenowitz C."/>
            <person name="Sellstedt A."/>
            <person name="Tavares F."/>
            <person name="Tomkins J.P."/>
            <person name="Vallenet D."/>
            <person name="Valverde C."/>
            <person name="Wall L.G."/>
            <person name="Wang Y."/>
            <person name="Medigue C."/>
            <person name="Benson D.R."/>
        </authorList>
    </citation>
    <scope>NUCLEOTIDE SEQUENCE [LARGE SCALE GENOMIC DNA]</scope>
    <source>
        <strain evidence="5">DSM 45986 / CECT 9034 / ACN14a</strain>
    </source>
</reference>
<dbReference type="NCBIfam" id="TIGR00369">
    <property type="entry name" value="unchar_dom_1"/>
    <property type="match status" value="1"/>
</dbReference>
<evidence type="ECO:0000259" key="3">
    <source>
        <dbReference type="Pfam" id="PF03061"/>
    </source>
</evidence>
<evidence type="ECO:0000256" key="2">
    <source>
        <dbReference type="SAM" id="MobiDB-lite"/>
    </source>
</evidence>
<dbReference type="RefSeq" id="WP_011604598.1">
    <property type="nucleotide sequence ID" value="NC_008278.1"/>
</dbReference>
<dbReference type="GO" id="GO:0016289">
    <property type="term" value="F:acyl-CoA hydrolase activity"/>
    <property type="evidence" value="ECO:0007669"/>
    <property type="project" value="UniProtKB-ARBA"/>
</dbReference>
<dbReference type="AlphaFoldDB" id="Q0RK61"/>
<proteinExistence type="predicted"/>
<dbReference type="HOGENOM" id="CLU_089876_5_1_11"/>
<dbReference type="InterPro" id="IPR003736">
    <property type="entry name" value="PAAI_dom"/>
</dbReference>
<feature type="region of interest" description="Disordered" evidence="2">
    <location>
        <begin position="134"/>
        <end position="164"/>
    </location>
</feature>
<dbReference type="Proteomes" id="UP000000657">
    <property type="component" value="Chromosome"/>
</dbReference>
<feature type="domain" description="Thioesterase" evidence="3">
    <location>
        <begin position="54"/>
        <end position="126"/>
    </location>
</feature>
<protein>
    <recommendedName>
        <fullName evidence="3">Thioesterase domain-containing protein</fullName>
    </recommendedName>
</protein>
<gene>
    <name evidence="4" type="ordered locus">FRAAL3454</name>
</gene>
<accession>Q0RK61</accession>
<evidence type="ECO:0000313" key="4">
    <source>
        <dbReference type="EMBL" id="CAJ62098.1"/>
    </source>
</evidence>